<dbReference type="InterPro" id="IPR019594">
    <property type="entry name" value="Glu/Gly-bd"/>
</dbReference>
<evidence type="ECO:0000256" key="7">
    <source>
        <dbReference type="ARBA" id="ARBA00023065"/>
    </source>
</evidence>
<proteinExistence type="inferred from homology"/>
<evidence type="ECO:0000256" key="13">
    <source>
        <dbReference type="PIRNR" id="PIRNR037090"/>
    </source>
</evidence>
<dbReference type="FunFam" id="3.40.50.2300:FF:000188">
    <property type="entry name" value="Glutamate receptor"/>
    <property type="match status" value="1"/>
</dbReference>
<sequence length="921" mass="103009">MKTCMMKAPKMAAGVKNSRPMLWPLCFALLISFYLFSLETAPAEAEADGNGVAAVSIGAIVDGNTRIGKEQTIAMRIQVQNFNKKSNDLKLSLHIRNYSSEPLQAVSAALELVKEKKMRAIVGMERWQEAALVAQVGSQHQLPVLSLAAAPNRLQWAPQRWPSLIQMATNYSQQLLCISSLVKHYSWRRVIAVYEDDGYAGTYEILNLLSEYLQDVGSEIEYRLALPPVASMPNPKQMVLDELVKLLSTQSRVFIVLQSSLPLAIYLFREAKSMGLIGRDTAWIVTDSISSLLDSVNSTVISSMEGVLGVKTHYSETGREFNDFYSQFCEEYRAEFPQERHPQPSIHAARAYDAVTAITKVIEKLGNDNIISSSELLQGILRSNFQGLSGEISFEGGELSRGRVLRVINVVGKSYKELDFWSPENGFFDRLGEESGRREGMVNWPGDVKDVPLGWAMPVNATPLKIGVPGAALFDRSVKVQKEEDPNNRTEFSGFSIDVFTEVVKILEESYAFSWEFVAFYGSYDDLVNCVYNKTFDAVVGDVTILANRSKHVDFTQPYAKTGMSMIVPLKSKDSQKAWLFMKPFTTRLWLATGAVLLFTTFVVWLLELRTDGHGPESGRGQWKNQLSAVVWFIFSSLFHTHQGRIQNNYSRIVVVVWLCVVFVLTQSYTASLTSKMTIPLLKPKIIDVNWLIENNKIVGCDGESFVTSYLTNVVGFKTENILSVNSQYYFPDYLSNGTIDAAFLELPFERFFLSEYCKTFTDAKQNYRFGGLGFVFQKGSPLVADVSKAILILSENGVLQDLENKWFSYPSECASSNSNDVESLSVQGFIVLFLFFAVTSAICFLLFLARLLNGYANETGGGFTFREKLVRLWRYFDRSEDVSGGGVEGVTSVSVSDAPDLDERSPSRRSYGSPQATDDF</sequence>
<evidence type="ECO:0000256" key="3">
    <source>
        <dbReference type="ARBA" id="ARBA00022448"/>
    </source>
</evidence>
<dbReference type="Proteomes" id="UP001279734">
    <property type="component" value="Unassembled WGS sequence"/>
</dbReference>
<evidence type="ECO:0000256" key="11">
    <source>
        <dbReference type="ARBA" id="ARBA00023286"/>
    </source>
</evidence>
<dbReference type="InterPro" id="IPR001828">
    <property type="entry name" value="ANF_lig-bd_rcpt"/>
</dbReference>
<evidence type="ECO:0000256" key="2">
    <source>
        <dbReference type="ARBA" id="ARBA00008685"/>
    </source>
</evidence>
<dbReference type="FunFam" id="3.40.190.10:FF:000054">
    <property type="entry name" value="Glutamate receptor"/>
    <property type="match status" value="1"/>
</dbReference>
<dbReference type="Gene3D" id="3.40.50.2300">
    <property type="match status" value="2"/>
</dbReference>
<dbReference type="EMBL" id="BSYO01000038">
    <property type="protein sequence ID" value="GMH30361.1"/>
    <property type="molecule type" value="Genomic_DNA"/>
</dbReference>
<keyword evidence="9 13" id="KW-0675">Receptor</keyword>
<comment type="similarity">
    <text evidence="2 13">Belongs to the glutamate-gated ion channel (TC 1.A.10.1) family.</text>
</comment>
<feature type="transmembrane region" description="Helical" evidence="15">
    <location>
        <begin position="589"/>
        <end position="607"/>
    </location>
</feature>
<evidence type="ECO:0000259" key="17">
    <source>
        <dbReference type="SMART" id="SM00079"/>
    </source>
</evidence>
<dbReference type="Pfam" id="PF00060">
    <property type="entry name" value="Lig_chan"/>
    <property type="match status" value="1"/>
</dbReference>
<keyword evidence="19" id="KW-1185">Reference proteome</keyword>
<comment type="subcellular location">
    <subcellularLocation>
        <location evidence="1">Membrane</location>
        <topology evidence="1">Multi-pass membrane protein</topology>
    </subcellularLocation>
</comment>
<keyword evidence="8 13" id="KW-0472">Membrane</keyword>
<feature type="region of interest" description="Disordered" evidence="14">
    <location>
        <begin position="883"/>
        <end position="921"/>
    </location>
</feature>
<evidence type="ECO:0000256" key="14">
    <source>
        <dbReference type="SAM" id="MobiDB-lite"/>
    </source>
</evidence>
<dbReference type="Pfam" id="PF01094">
    <property type="entry name" value="ANF_receptor"/>
    <property type="match status" value="1"/>
</dbReference>
<feature type="chain" id="PRO_5042099774" description="Glutamate receptor" evidence="16">
    <location>
        <begin position="46"/>
        <end position="921"/>
    </location>
</feature>
<dbReference type="Gene3D" id="3.40.190.10">
    <property type="entry name" value="Periplasmic binding protein-like II"/>
    <property type="match status" value="2"/>
</dbReference>
<keyword evidence="11 13" id="KW-1071">Ligand-gated ion channel</keyword>
<dbReference type="InterPro" id="IPR028082">
    <property type="entry name" value="Peripla_BP_I"/>
</dbReference>
<feature type="compositionally biased region" description="Polar residues" evidence="14">
    <location>
        <begin position="909"/>
        <end position="921"/>
    </location>
</feature>
<dbReference type="SUPFAM" id="SSF53822">
    <property type="entry name" value="Periplasmic binding protein-like I"/>
    <property type="match status" value="1"/>
</dbReference>
<dbReference type="InterPro" id="IPR015683">
    <property type="entry name" value="Ionotropic_Glu_rcpt"/>
</dbReference>
<feature type="domain" description="Ionotropic glutamate receptor C-terminal" evidence="17">
    <location>
        <begin position="465"/>
        <end position="810"/>
    </location>
</feature>
<comment type="function">
    <text evidence="13">Glutamate-gated receptor that probably acts as non-selective cation channel.</text>
</comment>
<dbReference type="Gene3D" id="1.10.287.70">
    <property type="match status" value="1"/>
</dbReference>
<dbReference type="InterPro" id="IPR044440">
    <property type="entry name" value="GABAb_receptor_plant_PBP1"/>
</dbReference>
<evidence type="ECO:0000256" key="1">
    <source>
        <dbReference type="ARBA" id="ARBA00004141"/>
    </source>
</evidence>
<dbReference type="PIRSF" id="PIRSF037090">
    <property type="entry name" value="Iontro_Glu-like_rcpt_pln"/>
    <property type="match status" value="1"/>
</dbReference>
<feature type="signal peptide" evidence="16">
    <location>
        <begin position="1"/>
        <end position="45"/>
    </location>
</feature>
<dbReference type="InterPro" id="IPR017103">
    <property type="entry name" value="Iontropic_Glu_rcpt_pln"/>
</dbReference>
<feature type="transmembrane region" description="Helical" evidence="15">
    <location>
        <begin position="827"/>
        <end position="849"/>
    </location>
</feature>
<dbReference type="SUPFAM" id="SSF53850">
    <property type="entry name" value="Periplasmic binding protein-like II"/>
    <property type="match status" value="1"/>
</dbReference>
<evidence type="ECO:0000256" key="15">
    <source>
        <dbReference type="SAM" id="Phobius"/>
    </source>
</evidence>
<keyword evidence="4 15" id="KW-0812">Transmembrane</keyword>
<evidence type="ECO:0000313" key="18">
    <source>
        <dbReference type="EMBL" id="GMH30361.1"/>
    </source>
</evidence>
<name>A0AAD3Y837_NEPGR</name>
<dbReference type="Pfam" id="PF10613">
    <property type="entry name" value="Lig_chan-Glu_bd"/>
    <property type="match status" value="1"/>
</dbReference>
<dbReference type="AlphaFoldDB" id="A0AAD3Y837"/>
<dbReference type="PANTHER" id="PTHR18966">
    <property type="entry name" value="IONOTROPIC GLUTAMATE RECEPTOR"/>
    <property type="match status" value="1"/>
</dbReference>
<keyword evidence="6 15" id="KW-1133">Transmembrane helix</keyword>
<reference evidence="18" key="1">
    <citation type="submission" date="2023-05" db="EMBL/GenBank/DDBJ databases">
        <title>Nepenthes gracilis genome sequencing.</title>
        <authorList>
            <person name="Fukushima K."/>
        </authorList>
    </citation>
    <scope>NUCLEOTIDE SEQUENCE</scope>
    <source>
        <strain evidence="18">SING2019-196</strain>
    </source>
</reference>
<dbReference type="GO" id="GO:0016020">
    <property type="term" value="C:membrane"/>
    <property type="evidence" value="ECO:0007669"/>
    <property type="project" value="UniProtKB-SubCell"/>
</dbReference>
<evidence type="ECO:0000256" key="10">
    <source>
        <dbReference type="ARBA" id="ARBA00023180"/>
    </source>
</evidence>
<evidence type="ECO:0000256" key="6">
    <source>
        <dbReference type="ARBA" id="ARBA00022989"/>
    </source>
</evidence>
<keyword evidence="10" id="KW-0325">Glycoprotein</keyword>
<keyword evidence="5 16" id="KW-0732">Signal</keyword>
<protein>
    <recommendedName>
        <fullName evidence="13">Glutamate receptor</fullName>
    </recommendedName>
</protein>
<evidence type="ECO:0000256" key="8">
    <source>
        <dbReference type="ARBA" id="ARBA00023136"/>
    </source>
</evidence>
<comment type="caution">
    <text evidence="18">The sequence shown here is derived from an EMBL/GenBank/DDBJ whole genome shotgun (WGS) entry which is preliminary data.</text>
</comment>
<feature type="transmembrane region" description="Helical" evidence="15">
    <location>
        <begin position="653"/>
        <end position="671"/>
    </location>
</feature>
<keyword evidence="3 13" id="KW-0813">Transport</keyword>
<dbReference type="FunFam" id="1.10.287.70:FF:000172">
    <property type="entry name" value="Glutamate receptor"/>
    <property type="match status" value="1"/>
</dbReference>
<dbReference type="SMART" id="SM00079">
    <property type="entry name" value="PBPe"/>
    <property type="match status" value="1"/>
</dbReference>
<evidence type="ECO:0000256" key="4">
    <source>
        <dbReference type="ARBA" id="ARBA00022692"/>
    </source>
</evidence>
<evidence type="ECO:0000256" key="16">
    <source>
        <dbReference type="SAM" id="SignalP"/>
    </source>
</evidence>
<evidence type="ECO:0000256" key="12">
    <source>
        <dbReference type="ARBA" id="ARBA00023303"/>
    </source>
</evidence>
<dbReference type="CDD" id="cd19990">
    <property type="entry name" value="PBP1_GABAb_receptor_plant"/>
    <property type="match status" value="1"/>
</dbReference>
<keyword evidence="7 13" id="KW-0406">Ion transport</keyword>
<accession>A0AAD3Y837</accession>
<dbReference type="CDD" id="cd13686">
    <property type="entry name" value="GluR_Plant"/>
    <property type="match status" value="1"/>
</dbReference>
<dbReference type="InterPro" id="IPR001320">
    <property type="entry name" value="Iontro_rcpt_C"/>
</dbReference>
<evidence type="ECO:0000256" key="9">
    <source>
        <dbReference type="ARBA" id="ARBA00023170"/>
    </source>
</evidence>
<gene>
    <name evidence="18" type="ORF">Nepgr_032204</name>
</gene>
<organism evidence="18 19">
    <name type="scientific">Nepenthes gracilis</name>
    <name type="common">Slender pitcher plant</name>
    <dbReference type="NCBI Taxonomy" id="150966"/>
    <lineage>
        <taxon>Eukaryota</taxon>
        <taxon>Viridiplantae</taxon>
        <taxon>Streptophyta</taxon>
        <taxon>Embryophyta</taxon>
        <taxon>Tracheophyta</taxon>
        <taxon>Spermatophyta</taxon>
        <taxon>Magnoliopsida</taxon>
        <taxon>eudicotyledons</taxon>
        <taxon>Gunneridae</taxon>
        <taxon>Pentapetalae</taxon>
        <taxon>Caryophyllales</taxon>
        <taxon>Nepenthaceae</taxon>
        <taxon>Nepenthes</taxon>
    </lineage>
</organism>
<evidence type="ECO:0000256" key="5">
    <source>
        <dbReference type="ARBA" id="ARBA00022729"/>
    </source>
</evidence>
<dbReference type="GO" id="GO:0015276">
    <property type="term" value="F:ligand-gated monoatomic ion channel activity"/>
    <property type="evidence" value="ECO:0007669"/>
    <property type="project" value="InterPro"/>
</dbReference>
<keyword evidence="12 13" id="KW-0407">Ion channel</keyword>
<evidence type="ECO:0000313" key="19">
    <source>
        <dbReference type="Proteomes" id="UP001279734"/>
    </source>
</evidence>